<keyword evidence="5" id="KW-0547">Nucleotide-binding</keyword>
<dbReference type="EMBL" id="JAHXRI010000010">
    <property type="protein sequence ID" value="MBZ1351768.1"/>
    <property type="molecule type" value="Genomic_DNA"/>
</dbReference>
<evidence type="ECO:0000256" key="10">
    <source>
        <dbReference type="ARBA" id="ARBA00039545"/>
    </source>
</evidence>
<evidence type="ECO:0000256" key="4">
    <source>
        <dbReference type="ARBA" id="ARBA00022598"/>
    </source>
</evidence>
<dbReference type="InterPro" id="IPR020845">
    <property type="entry name" value="AMP-binding_CS"/>
</dbReference>
<dbReference type="PANTHER" id="PTHR43767:SF8">
    <property type="entry name" value="LONG-CHAIN-FATTY-ACID--COA LIGASE"/>
    <property type="match status" value="1"/>
</dbReference>
<feature type="domain" description="AMP-dependent synthetase/ligase" evidence="12">
    <location>
        <begin position="29"/>
        <end position="421"/>
    </location>
</feature>
<dbReference type="SUPFAM" id="SSF56801">
    <property type="entry name" value="Acetyl-CoA synthetase-like"/>
    <property type="match status" value="1"/>
</dbReference>
<keyword evidence="8" id="KW-0472">Membrane</keyword>
<dbReference type="InterPro" id="IPR045851">
    <property type="entry name" value="AMP-bd_C_sf"/>
</dbReference>
<evidence type="ECO:0000256" key="8">
    <source>
        <dbReference type="ARBA" id="ARBA00023136"/>
    </source>
</evidence>
<evidence type="ECO:0000259" key="12">
    <source>
        <dbReference type="Pfam" id="PF00501"/>
    </source>
</evidence>
<dbReference type="Pfam" id="PF13193">
    <property type="entry name" value="AMP-binding_C"/>
    <property type="match status" value="1"/>
</dbReference>
<dbReference type="PROSITE" id="PS00455">
    <property type="entry name" value="AMP_BINDING"/>
    <property type="match status" value="1"/>
</dbReference>
<accession>A0A953T2R5</accession>
<sequence length="554" mass="59953">MKSAWINSYPEGVPATISTDGYVSLVDLLEQACERYGPRTAVQSFGVPLTYAKLDEEATSFAKWLQSLKLESGARVALMMPNVLAYPVALLGTLKAGCVVVNVNPLCTPRELGVQLRDSGASVIVVFESVADTLEQVTDCEGLLHRVVVSPGDMLGPFKSSVINFGARHIKKLGPKKPMVGAWPWRFVLRLGRDLSWQAPDLSMDDLAALQYTGGTTGSPRAAMLTHRNLVTNVLQVQAVAQPALGDLLPRPLTMLTALPLYHVFAMTVCGLYALHAGMKSVLVINPRDRASLLYAWRKDPPHVLPGVNTLFNALLNEAQFAKLDFRHLRLAFGGGMAIHQAVAERWVAVTGRPLIEGYGLSETSPVVSANPTNASAYSGSIGLPLPSTEICIVDEQGVPVATGERGEIAVRGPQVMRGYWNAQEETDAARTPDGFFLTGDIGYIDAQGYVFLVDRKKDLIVVSGFNVYPSEVEAVVSSHPGVLECAAVGVPDSSTGEAVKLFVVPSDPLLSEDAVEEWCARDLSRYKCPRTIEFRTELPKSNVGKILRRALRS</sequence>
<gene>
    <name evidence="14" type="ORF">KZZ10_14050</name>
</gene>
<evidence type="ECO:0000256" key="1">
    <source>
        <dbReference type="ARBA" id="ARBA00001946"/>
    </source>
</evidence>
<evidence type="ECO:0000256" key="7">
    <source>
        <dbReference type="ARBA" id="ARBA00022842"/>
    </source>
</evidence>
<proteinExistence type="predicted"/>
<comment type="caution">
    <text evidence="14">The sequence shown here is derived from an EMBL/GenBank/DDBJ whole genome shotgun (WGS) entry which is preliminary data.</text>
</comment>
<name>A0A953T2R5_9BURK</name>
<dbReference type="EC" id="6.2.1.3" evidence="9"/>
<dbReference type="Pfam" id="PF00501">
    <property type="entry name" value="AMP-binding"/>
    <property type="match status" value="1"/>
</dbReference>
<dbReference type="InterPro" id="IPR000873">
    <property type="entry name" value="AMP-dep_synth/lig_dom"/>
</dbReference>
<dbReference type="InterPro" id="IPR025110">
    <property type="entry name" value="AMP-bd_C"/>
</dbReference>
<dbReference type="CDD" id="cd05936">
    <property type="entry name" value="FC-FACS_FadD_like"/>
    <property type="match status" value="1"/>
</dbReference>
<dbReference type="GO" id="GO:0005524">
    <property type="term" value="F:ATP binding"/>
    <property type="evidence" value="ECO:0007669"/>
    <property type="project" value="UniProtKB-KW"/>
</dbReference>
<feature type="domain" description="AMP-binding enzyme C-terminal" evidence="13">
    <location>
        <begin position="472"/>
        <end position="546"/>
    </location>
</feature>
<dbReference type="InterPro" id="IPR050237">
    <property type="entry name" value="ATP-dep_AMP-bd_enzyme"/>
</dbReference>
<dbReference type="GO" id="GO:0016020">
    <property type="term" value="C:membrane"/>
    <property type="evidence" value="ECO:0007669"/>
    <property type="project" value="UniProtKB-SubCell"/>
</dbReference>
<dbReference type="Gene3D" id="3.30.300.30">
    <property type="match status" value="1"/>
</dbReference>
<evidence type="ECO:0000256" key="11">
    <source>
        <dbReference type="ARBA" id="ARBA00042773"/>
    </source>
</evidence>
<keyword evidence="4" id="KW-0436">Ligase</keyword>
<evidence type="ECO:0000256" key="6">
    <source>
        <dbReference type="ARBA" id="ARBA00022840"/>
    </source>
</evidence>
<dbReference type="InterPro" id="IPR042099">
    <property type="entry name" value="ANL_N_sf"/>
</dbReference>
<dbReference type="RefSeq" id="WP_259662150.1">
    <property type="nucleotide sequence ID" value="NZ_JAHXRI010000010.1"/>
</dbReference>
<comment type="pathway">
    <text evidence="3">Lipid metabolism; fatty acid beta-oxidation.</text>
</comment>
<keyword evidence="15" id="KW-1185">Reference proteome</keyword>
<evidence type="ECO:0000256" key="5">
    <source>
        <dbReference type="ARBA" id="ARBA00022741"/>
    </source>
</evidence>
<reference evidence="14" key="1">
    <citation type="submission" date="2021-07" db="EMBL/GenBank/DDBJ databases">
        <title>New genus and species of the family Alcaligenaceae.</title>
        <authorList>
            <person name="Hahn M.W."/>
        </authorList>
    </citation>
    <scope>NUCLEOTIDE SEQUENCE</scope>
    <source>
        <strain evidence="14">LF4-65</strain>
    </source>
</reference>
<evidence type="ECO:0000313" key="14">
    <source>
        <dbReference type="EMBL" id="MBZ1351768.1"/>
    </source>
</evidence>
<dbReference type="GO" id="GO:0004467">
    <property type="term" value="F:long-chain fatty acid-CoA ligase activity"/>
    <property type="evidence" value="ECO:0007669"/>
    <property type="project" value="UniProtKB-EC"/>
</dbReference>
<dbReference type="PANTHER" id="PTHR43767">
    <property type="entry name" value="LONG-CHAIN-FATTY-ACID--COA LIGASE"/>
    <property type="match status" value="1"/>
</dbReference>
<evidence type="ECO:0000256" key="3">
    <source>
        <dbReference type="ARBA" id="ARBA00005005"/>
    </source>
</evidence>
<dbReference type="Proteomes" id="UP000739565">
    <property type="component" value="Unassembled WGS sequence"/>
</dbReference>
<protein>
    <recommendedName>
        <fullName evidence="10">Long-chain-fatty-acid--CoA ligase</fullName>
        <ecNumber evidence="9">6.2.1.3</ecNumber>
    </recommendedName>
    <alternativeName>
        <fullName evidence="11">Long-chain acyl-CoA synthetase</fullName>
    </alternativeName>
</protein>
<organism evidence="14 15">
    <name type="scientific">Zwartia hollandica</name>
    <dbReference type="NCBI Taxonomy" id="324606"/>
    <lineage>
        <taxon>Bacteria</taxon>
        <taxon>Pseudomonadati</taxon>
        <taxon>Pseudomonadota</taxon>
        <taxon>Betaproteobacteria</taxon>
        <taxon>Burkholderiales</taxon>
        <taxon>Alcaligenaceae</taxon>
        <taxon>Zwartia</taxon>
    </lineage>
</organism>
<evidence type="ECO:0000313" key="15">
    <source>
        <dbReference type="Proteomes" id="UP000739565"/>
    </source>
</evidence>
<comment type="cofactor">
    <cofactor evidence="1">
        <name>Mg(2+)</name>
        <dbReference type="ChEBI" id="CHEBI:18420"/>
    </cofactor>
</comment>
<evidence type="ECO:0000256" key="2">
    <source>
        <dbReference type="ARBA" id="ARBA00004170"/>
    </source>
</evidence>
<evidence type="ECO:0000256" key="9">
    <source>
        <dbReference type="ARBA" id="ARBA00026121"/>
    </source>
</evidence>
<dbReference type="AlphaFoldDB" id="A0A953T2R5"/>
<keyword evidence="6" id="KW-0067">ATP-binding</keyword>
<dbReference type="FunFam" id="3.30.300.30:FF:000006">
    <property type="entry name" value="Long-chain-fatty-acid--CoA ligase FadD"/>
    <property type="match status" value="1"/>
</dbReference>
<dbReference type="Gene3D" id="3.40.50.12780">
    <property type="entry name" value="N-terminal domain of ligase-like"/>
    <property type="match status" value="1"/>
</dbReference>
<keyword evidence="7" id="KW-0460">Magnesium</keyword>
<comment type="subcellular location">
    <subcellularLocation>
        <location evidence="2">Membrane</location>
        <topology evidence="2">Peripheral membrane protein</topology>
    </subcellularLocation>
</comment>
<evidence type="ECO:0000259" key="13">
    <source>
        <dbReference type="Pfam" id="PF13193"/>
    </source>
</evidence>